<dbReference type="InterPro" id="IPR016181">
    <property type="entry name" value="Acyl_CoA_acyltransferase"/>
</dbReference>
<dbReference type="GO" id="GO:0016746">
    <property type="term" value="F:acyltransferase activity"/>
    <property type="evidence" value="ECO:0007669"/>
    <property type="project" value="UniProtKB-KW"/>
</dbReference>
<keyword evidence="2" id="KW-0012">Acyltransferase</keyword>
<reference evidence="2 3" key="1">
    <citation type="submission" date="2024-02" db="EMBL/GenBank/DDBJ databases">
        <title>Complete genome sequence of Pelagibacterium nitratireducens ZH15.</title>
        <authorList>
            <person name="Zhao L.H."/>
        </authorList>
    </citation>
    <scope>NUCLEOTIDE SEQUENCE [LARGE SCALE GENOMIC DNA]</scope>
    <source>
        <strain evidence="2 3">ZH15</strain>
    </source>
</reference>
<dbReference type="Pfam" id="PF13673">
    <property type="entry name" value="Acetyltransf_10"/>
    <property type="match status" value="1"/>
</dbReference>
<keyword evidence="2" id="KW-0808">Transferase</keyword>
<dbReference type="PANTHER" id="PTHR13355">
    <property type="entry name" value="GLUCOSAMINE 6-PHOSPHATE N-ACETYLTRANSFERASE"/>
    <property type="match status" value="1"/>
</dbReference>
<dbReference type="InterPro" id="IPR000182">
    <property type="entry name" value="GNAT_dom"/>
</dbReference>
<dbReference type="Gene3D" id="3.40.630.30">
    <property type="match status" value="1"/>
</dbReference>
<dbReference type="Proteomes" id="UP001369958">
    <property type="component" value="Chromosome"/>
</dbReference>
<dbReference type="PROSITE" id="PS51186">
    <property type="entry name" value="GNAT"/>
    <property type="match status" value="1"/>
</dbReference>
<dbReference type="SUPFAM" id="SSF55729">
    <property type="entry name" value="Acyl-CoA N-acyltransferases (Nat)"/>
    <property type="match status" value="1"/>
</dbReference>
<evidence type="ECO:0000313" key="3">
    <source>
        <dbReference type="Proteomes" id="UP001369958"/>
    </source>
</evidence>
<dbReference type="RefSeq" id="WP_338608010.1">
    <property type="nucleotide sequence ID" value="NZ_CP146275.1"/>
</dbReference>
<evidence type="ECO:0000259" key="1">
    <source>
        <dbReference type="PROSITE" id="PS51186"/>
    </source>
</evidence>
<sequence length="145" mass="15920">MGQSNLTLLAVPVFSPLCNLGFALRREVFVIEQRVPEHLEHDADDMTATHIVGIAEGAVVAVARILFKPEHAKIGRVAIAASHRGKKLGARLIQFAVQLAGENGQPRCYLESQADKTGFYARLGFMAYGDQFMDAGIPHLKMKNY</sequence>
<organism evidence="2 3">
    <name type="scientific">Pelagibacterium nitratireducens</name>
    <dbReference type="NCBI Taxonomy" id="1046114"/>
    <lineage>
        <taxon>Bacteria</taxon>
        <taxon>Pseudomonadati</taxon>
        <taxon>Pseudomonadota</taxon>
        <taxon>Alphaproteobacteria</taxon>
        <taxon>Hyphomicrobiales</taxon>
        <taxon>Devosiaceae</taxon>
        <taxon>Pelagibacterium</taxon>
    </lineage>
</organism>
<dbReference type="EC" id="2.3.1.-" evidence="2"/>
<protein>
    <submittedName>
        <fullName evidence="2">GNAT family N-acetyltransferase</fullName>
        <ecNumber evidence="2">2.3.1.-</ecNumber>
    </submittedName>
</protein>
<proteinExistence type="predicted"/>
<keyword evidence="3" id="KW-1185">Reference proteome</keyword>
<gene>
    <name evidence="2" type="ORF">V6617_16505</name>
</gene>
<feature type="domain" description="N-acetyltransferase" evidence="1">
    <location>
        <begin position="8"/>
        <end position="145"/>
    </location>
</feature>
<dbReference type="InterPro" id="IPR039143">
    <property type="entry name" value="GNPNAT1-like"/>
</dbReference>
<dbReference type="EMBL" id="CP146275">
    <property type="protein sequence ID" value="WWT32588.1"/>
    <property type="molecule type" value="Genomic_DNA"/>
</dbReference>
<accession>A0ABZ2I404</accession>
<name>A0ABZ2I404_9HYPH</name>
<evidence type="ECO:0000313" key="2">
    <source>
        <dbReference type="EMBL" id="WWT32588.1"/>
    </source>
</evidence>
<dbReference type="CDD" id="cd04301">
    <property type="entry name" value="NAT_SF"/>
    <property type="match status" value="1"/>
</dbReference>